<organism evidence="1">
    <name type="scientific">Caenorhabditis elegans</name>
    <dbReference type="NCBI Taxonomy" id="6239"/>
    <lineage>
        <taxon>Eukaryota</taxon>
        <taxon>Metazoa</taxon>
        <taxon>Ecdysozoa</taxon>
        <taxon>Nematoda</taxon>
        <taxon>Chromadorea</taxon>
        <taxon>Rhabditida</taxon>
        <taxon>Rhabditina</taxon>
        <taxon>Rhabditomorpha</taxon>
        <taxon>Rhabditoidea</taxon>
        <taxon>Rhabditidae</taxon>
        <taxon>Peloderinae</taxon>
        <taxon>Caenorhabditis</taxon>
    </lineage>
</organism>
<name>A0A8G2LF32_CAEEL</name>
<dbReference type="AlphaFoldDB" id="A0A8G2LF32"/>
<dbReference type="FunCoup" id="A0A8G2LF32">
    <property type="interactions" value="126"/>
</dbReference>
<accession>A0A8G2LF32</accession>
<proteinExistence type="predicted"/>
<protein>
    <submittedName>
        <fullName evidence="1">Uncharacterized protein</fullName>
    </submittedName>
</protein>
<reference evidence="1" key="1">
    <citation type="journal article" date="1998" name="Science, e1252229">
        <title>Genome sequence of the nematode C. elegans: a platform for investigating biology.</title>
        <authorList>
            <consortium name="The C. elegans sequencing consortium"/>
            <person name="Sulson J.E."/>
            <person name="Waterston R."/>
        </authorList>
    </citation>
    <scope>NUCLEOTIDE SEQUENCE</scope>
    <source>
        <strain evidence="1">Bristol N2</strain>
    </source>
</reference>
<reference evidence="1" key="2">
    <citation type="submission" date="2003-03" db="EMBL/GenBank/DDBJ databases">
        <authorList>
            <person name="Sulson J.E."/>
            <person name="Waterston R."/>
        </authorList>
    </citation>
    <scope>NUCLEOTIDE SEQUENCE</scope>
    <source>
        <strain evidence="1">Bristol N2</strain>
    </source>
</reference>
<gene>
    <name evidence="1" type="primary">F58F12.12</name>
    <name evidence="1" type="ORF">CELE_F58F12.12</name>
</gene>
<evidence type="ECO:0000313" key="1">
    <source>
        <dbReference type="EMBL" id="SOF58764.2"/>
    </source>
</evidence>
<dbReference type="InParanoid" id="A0A8G2LF32"/>
<dbReference type="EMBL" id="BX284602">
    <property type="protein sequence ID" value="SOF58764.2"/>
    <property type="molecule type" value="Genomic_DNA"/>
</dbReference>
<sequence>MIHHPVYFYGEATSMDLHKHSTLFSVQRMQRLQLIKISTPEHNRYGQFKKRITK</sequence>